<accession>A0A7R9I9B6</accession>
<reference evidence="3" key="1">
    <citation type="submission" date="2020-11" db="EMBL/GenBank/DDBJ databases">
        <authorList>
            <person name="Tran Van P."/>
        </authorList>
    </citation>
    <scope>NUCLEOTIDE SEQUENCE</scope>
</reference>
<dbReference type="EMBL" id="OE000078">
    <property type="protein sequence ID" value="CAD7452329.1"/>
    <property type="molecule type" value="Genomic_DNA"/>
</dbReference>
<feature type="compositionally biased region" description="Low complexity" evidence="1">
    <location>
        <begin position="103"/>
        <end position="114"/>
    </location>
</feature>
<protein>
    <submittedName>
        <fullName evidence="3">Uncharacterized protein</fullName>
    </submittedName>
</protein>
<feature type="signal peptide" evidence="2">
    <location>
        <begin position="1"/>
        <end position="24"/>
    </location>
</feature>
<feature type="chain" id="PRO_5031235620" evidence="2">
    <location>
        <begin position="25"/>
        <end position="273"/>
    </location>
</feature>
<evidence type="ECO:0000256" key="1">
    <source>
        <dbReference type="SAM" id="MobiDB-lite"/>
    </source>
</evidence>
<gene>
    <name evidence="3" type="ORF">TTEB3V08_LOCUS512</name>
</gene>
<sequence>MYENWALLFHLDFLSSVLNVGLFGLQLGSPYGQQPPPSQSQQMYGGPGGDQRSSWGQPQPGPPQASQQAPATPQPSPQPPPPPQPSPHPPPSPNQQHPPPQQSPQHSQQSAAAAIYSECARTRRGDLGVSPNYDRGGSRPPSPNVGTLQETKPCVLYSTFEALAQCYDGDCNRSSEAALKWSVTSPRFVVGSVSMAASAWLDTARAPRVQFPNGCSPPRPIFSTPPSPRCYEKRTRVDLAPGEGHILSSRDLNHIISELETERGELAAIDTRQ</sequence>
<evidence type="ECO:0000256" key="2">
    <source>
        <dbReference type="SAM" id="SignalP"/>
    </source>
</evidence>
<feature type="compositionally biased region" description="Pro residues" evidence="1">
    <location>
        <begin position="72"/>
        <end position="102"/>
    </location>
</feature>
<proteinExistence type="predicted"/>
<organism evidence="3">
    <name type="scientific">Timema tahoe</name>
    <dbReference type="NCBI Taxonomy" id="61484"/>
    <lineage>
        <taxon>Eukaryota</taxon>
        <taxon>Metazoa</taxon>
        <taxon>Ecdysozoa</taxon>
        <taxon>Arthropoda</taxon>
        <taxon>Hexapoda</taxon>
        <taxon>Insecta</taxon>
        <taxon>Pterygota</taxon>
        <taxon>Neoptera</taxon>
        <taxon>Polyneoptera</taxon>
        <taxon>Phasmatodea</taxon>
        <taxon>Timematodea</taxon>
        <taxon>Timematoidea</taxon>
        <taxon>Timematidae</taxon>
        <taxon>Timema</taxon>
    </lineage>
</organism>
<feature type="region of interest" description="Disordered" evidence="1">
    <location>
        <begin position="31"/>
        <end position="149"/>
    </location>
</feature>
<name>A0A7R9I9B6_9NEOP</name>
<keyword evidence="2" id="KW-0732">Signal</keyword>
<dbReference type="AlphaFoldDB" id="A0A7R9I9B6"/>
<evidence type="ECO:0000313" key="3">
    <source>
        <dbReference type="EMBL" id="CAD7452329.1"/>
    </source>
</evidence>